<dbReference type="Pfam" id="PF13578">
    <property type="entry name" value="Methyltransf_24"/>
    <property type="match status" value="1"/>
</dbReference>
<accession>A0A8K1CMC5</accession>
<comment type="similarity">
    <text evidence="6">Belongs to the class I-like SAM-binding methyltransferase superfamily. Cation-dependent O-methyltransferase family.</text>
</comment>
<name>A0A8K1CMC5_PYTOL</name>
<evidence type="ECO:0000256" key="2">
    <source>
        <dbReference type="ARBA" id="ARBA00022603"/>
    </source>
</evidence>
<dbReference type="OrthoDB" id="186626at2759"/>
<dbReference type="AlphaFoldDB" id="A0A8K1CMC5"/>
<keyword evidence="3" id="KW-0808">Transferase</keyword>
<evidence type="ECO:0000313" key="7">
    <source>
        <dbReference type="EMBL" id="TMW65306.1"/>
    </source>
</evidence>
<dbReference type="PROSITE" id="PS51682">
    <property type="entry name" value="SAM_OMT_I"/>
    <property type="match status" value="1"/>
</dbReference>
<dbReference type="GO" id="GO:0032259">
    <property type="term" value="P:methylation"/>
    <property type="evidence" value="ECO:0007669"/>
    <property type="project" value="UniProtKB-KW"/>
</dbReference>
<dbReference type="Gene3D" id="3.40.50.150">
    <property type="entry name" value="Vaccinia Virus protein VP39"/>
    <property type="match status" value="1"/>
</dbReference>
<proteinExistence type="inferred from homology"/>
<reference evidence="7" key="1">
    <citation type="submission" date="2019-03" db="EMBL/GenBank/DDBJ databases">
        <title>Long read genome sequence of the mycoparasitic Pythium oligandrum ATCC 38472 isolated from sugarbeet rhizosphere.</title>
        <authorList>
            <person name="Gaulin E."/>
        </authorList>
    </citation>
    <scope>NUCLEOTIDE SEQUENCE</scope>
    <source>
        <strain evidence="7">ATCC 38472_TT</strain>
    </source>
</reference>
<dbReference type="GO" id="GO:0016206">
    <property type="term" value="F:catechol O-methyltransferase activity"/>
    <property type="evidence" value="ECO:0007669"/>
    <property type="project" value="UniProtKB-EC"/>
</dbReference>
<dbReference type="SUPFAM" id="SSF53335">
    <property type="entry name" value="S-adenosyl-L-methionine-dependent methyltransferases"/>
    <property type="match status" value="1"/>
</dbReference>
<protein>
    <recommendedName>
        <fullName evidence="1">catechol O-methyltransferase</fullName>
        <ecNumber evidence="1">2.1.1.6</ecNumber>
    </recommendedName>
</protein>
<dbReference type="InterPro" id="IPR029063">
    <property type="entry name" value="SAM-dependent_MTases_sf"/>
</dbReference>
<evidence type="ECO:0000256" key="5">
    <source>
        <dbReference type="ARBA" id="ARBA00022939"/>
    </source>
</evidence>
<dbReference type="PANTHER" id="PTHR43836:SF2">
    <property type="entry name" value="CATECHOL O-METHYLTRANSFERASE 1-RELATED"/>
    <property type="match status" value="1"/>
</dbReference>
<dbReference type="Proteomes" id="UP000794436">
    <property type="component" value="Unassembled WGS sequence"/>
</dbReference>
<keyword evidence="5" id="KW-0128">Catecholamine metabolism</keyword>
<dbReference type="GO" id="GO:0006584">
    <property type="term" value="P:catecholamine metabolic process"/>
    <property type="evidence" value="ECO:0007669"/>
    <property type="project" value="UniProtKB-KW"/>
</dbReference>
<dbReference type="EC" id="2.1.1.6" evidence="1"/>
<evidence type="ECO:0000256" key="3">
    <source>
        <dbReference type="ARBA" id="ARBA00022679"/>
    </source>
</evidence>
<dbReference type="EMBL" id="SPLM01000037">
    <property type="protein sequence ID" value="TMW65306.1"/>
    <property type="molecule type" value="Genomic_DNA"/>
</dbReference>
<gene>
    <name evidence="7" type="ORF">Poli38472_007948</name>
</gene>
<dbReference type="InterPro" id="IPR002935">
    <property type="entry name" value="SAM_O-MeTrfase"/>
</dbReference>
<organism evidence="7 8">
    <name type="scientific">Pythium oligandrum</name>
    <name type="common">Mycoparasitic fungus</name>
    <dbReference type="NCBI Taxonomy" id="41045"/>
    <lineage>
        <taxon>Eukaryota</taxon>
        <taxon>Sar</taxon>
        <taxon>Stramenopiles</taxon>
        <taxon>Oomycota</taxon>
        <taxon>Peronosporomycetes</taxon>
        <taxon>Pythiales</taxon>
        <taxon>Pythiaceae</taxon>
        <taxon>Pythium</taxon>
    </lineage>
</organism>
<dbReference type="PANTHER" id="PTHR43836">
    <property type="entry name" value="CATECHOL O-METHYLTRANSFERASE 1-RELATED"/>
    <property type="match status" value="1"/>
</dbReference>
<evidence type="ECO:0000256" key="1">
    <source>
        <dbReference type="ARBA" id="ARBA00012880"/>
    </source>
</evidence>
<evidence type="ECO:0000256" key="4">
    <source>
        <dbReference type="ARBA" id="ARBA00022691"/>
    </source>
</evidence>
<sequence length="229" mass="25504">MSSMSARLAELRKLVQLSPPKCLAYVKQHAERGNPQSVIDTIDKFCTKVPMMNIGRPKGAFIDECIRQTKPLVMAELGGYSGYSAVRFASMQKQVVGPEAHYYSFEYSPEFAEIVREMVAFAGLSNNVTVVTGAFADQYETIKDKTVGIYFIDHEKTCYVNDAKLIINSGTLRKGSQLIADNIFQPGATDYVAFMEDHSQFVTMRNVVEWPSRDGGIVQDTVLVSEFQG</sequence>
<keyword evidence="8" id="KW-1185">Reference proteome</keyword>
<evidence type="ECO:0000313" key="8">
    <source>
        <dbReference type="Proteomes" id="UP000794436"/>
    </source>
</evidence>
<comment type="caution">
    <text evidence="7">The sequence shown here is derived from an EMBL/GenBank/DDBJ whole genome shotgun (WGS) entry which is preliminary data.</text>
</comment>
<keyword evidence="4" id="KW-0949">S-adenosyl-L-methionine</keyword>
<evidence type="ECO:0000256" key="6">
    <source>
        <dbReference type="ARBA" id="ARBA00023453"/>
    </source>
</evidence>
<keyword evidence="2" id="KW-0489">Methyltransferase</keyword>